<evidence type="ECO:0000313" key="1">
    <source>
        <dbReference type="EMBL" id="CAG8852946.1"/>
    </source>
</evidence>
<name>A0ABN7XCF5_GIGMA</name>
<dbReference type="EMBL" id="CAJVQB010118020">
    <property type="protein sequence ID" value="CAG8852946.1"/>
    <property type="molecule type" value="Genomic_DNA"/>
</dbReference>
<protein>
    <submittedName>
        <fullName evidence="1">1836_t:CDS:1</fullName>
    </submittedName>
</protein>
<comment type="caution">
    <text evidence="1">The sequence shown here is derived from an EMBL/GenBank/DDBJ whole genome shotgun (WGS) entry which is preliminary data.</text>
</comment>
<keyword evidence="2" id="KW-1185">Reference proteome</keyword>
<gene>
    <name evidence="1" type="ORF">GMARGA_LOCUS41767</name>
</gene>
<feature type="non-terminal residue" evidence="1">
    <location>
        <position position="1"/>
    </location>
</feature>
<reference evidence="1 2" key="1">
    <citation type="submission" date="2021-06" db="EMBL/GenBank/DDBJ databases">
        <authorList>
            <person name="Kallberg Y."/>
            <person name="Tangrot J."/>
            <person name="Rosling A."/>
        </authorList>
    </citation>
    <scope>NUCLEOTIDE SEQUENCE [LARGE SCALE GENOMIC DNA]</scope>
    <source>
        <strain evidence="1 2">120-4 pot B 10/14</strain>
    </source>
</reference>
<organism evidence="1 2">
    <name type="scientific">Gigaspora margarita</name>
    <dbReference type="NCBI Taxonomy" id="4874"/>
    <lineage>
        <taxon>Eukaryota</taxon>
        <taxon>Fungi</taxon>
        <taxon>Fungi incertae sedis</taxon>
        <taxon>Mucoromycota</taxon>
        <taxon>Glomeromycotina</taxon>
        <taxon>Glomeromycetes</taxon>
        <taxon>Diversisporales</taxon>
        <taxon>Gigasporaceae</taxon>
        <taxon>Gigaspora</taxon>
    </lineage>
</organism>
<proteinExistence type="predicted"/>
<dbReference type="Proteomes" id="UP000789901">
    <property type="component" value="Unassembled WGS sequence"/>
</dbReference>
<accession>A0ABN7XCF5</accession>
<sequence>TIGLLRDNLEEAREMIVLGSRYDGYWDAKKLIIQVKQAINIFERTYPGCLFAFDNATAYTAFAEDALLSSKINLFLDGSVLKMQNTI</sequence>
<evidence type="ECO:0000313" key="2">
    <source>
        <dbReference type="Proteomes" id="UP000789901"/>
    </source>
</evidence>